<dbReference type="AlphaFoldDB" id="A0AAW0UVE9"/>
<organism evidence="2 3">
    <name type="scientific">Scylla paramamosain</name>
    <name type="common">Mud crab</name>
    <dbReference type="NCBI Taxonomy" id="85552"/>
    <lineage>
        <taxon>Eukaryota</taxon>
        <taxon>Metazoa</taxon>
        <taxon>Ecdysozoa</taxon>
        <taxon>Arthropoda</taxon>
        <taxon>Crustacea</taxon>
        <taxon>Multicrustacea</taxon>
        <taxon>Malacostraca</taxon>
        <taxon>Eumalacostraca</taxon>
        <taxon>Eucarida</taxon>
        <taxon>Decapoda</taxon>
        <taxon>Pleocyemata</taxon>
        <taxon>Brachyura</taxon>
        <taxon>Eubrachyura</taxon>
        <taxon>Portunoidea</taxon>
        <taxon>Portunidae</taxon>
        <taxon>Portuninae</taxon>
        <taxon>Scylla</taxon>
    </lineage>
</organism>
<evidence type="ECO:0000256" key="1">
    <source>
        <dbReference type="SAM" id="SignalP"/>
    </source>
</evidence>
<proteinExistence type="predicted"/>
<name>A0AAW0UVE9_SCYPA</name>
<gene>
    <name evidence="2" type="ORF">O3P69_000983</name>
</gene>
<dbReference type="Proteomes" id="UP001487740">
    <property type="component" value="Unassembled WGS sequence"/>
</dbReference>
<dbReference type="EMBL" id="JARAKH010000007">
    <property type="protein sequence ID" value="KAK8403163.1"/>
    <property type="molecule type" value="Genomic_DNA"/>
</dbReference>
<keyword evidence="3" id="KW-1185">Reference proteome</keyword>
<feature type="signal peptide" evidence="1">
    <location>
        <begin position="1"/>
        <end position="19"/>
    </location>
</feature>
<keyword evidence="1" id="KW-0732">Signal</keyword>
<sequence>MPLISRILAAGISIGLWLCSDTHVLGGSNTCYQLVRSRGFCWCSLSSDSLGRLCSETVPTSLITRKYCLSHPFFTNSMIQLADEVFQRYIVLMHT</sequence>
<protein>
    <recommendedName>
        <fullName evidence="4">Secreted protein</fullName>
    </recommendedName>
</protein>
<accession>A0AAW0UVE9</accession>
<evidence type="ECO:0000313" key="3">
    <source>
        <dbReference type="Proteomes" id="UP001487740"/>
    </source>
</evidence>
<evidence type="ECO:0000313" key="2">
    <source>
        <dbReference type="EMBL" id="KAK8403163.1"/>
    </source>
</evidence>
<feature type="chain" id="PRO_5043553223" description="Secreted protein" evidence="1">
    <location>
        <begin position="20"/>
        <end position="95"/>
    </location>
</feature>
<comment type="caution">
    <text evidence="2">The sequence shown here is derived from an EMBL/GenBank/DDBJ whole genome shotgun (WGS) entry which is preliminary data.</text>
</comment>
<evidence type="ECO:0008006" key="4">
    <source>
        <dbReference type="Google" id="ProtNLM"/>
    </source>
</evidence>
<reference evidence="2 3" key="1">
    <citation type="submission" date="2023-03" db="EMBL/GenBank/DDBJ databases">
        <title>High-quality genome of Scylla paramamosain provides insights in environmental adaptation.</title>
        <authorList>
            <person name="Zhang L."/>
        </authorList>
    </citation>
    <scope>NUCLEOTIDE SEQUENCE [LARGE SCALE GENOMIC DNA]</scope>
    <source>
        <strain evidence="2">LZ_2023a</strain>
        <tissue evidence="2">Muscle</tissue>
    </source>
</reference>